<dbReference type="InterPro" id="IPR005061">
    <property type="entry name" value="Ist1"/>
</dbReference>
<evidence type="ECO:0000313" key="3">
    <source>
        <dbReference type="EMBL" id="RVW45522.1"/>
    </source>
</evidence>
<comment type="caution">
    <text evidence="3">The sequence shown here is derived from an EMBL/GenBank/DDBJ whole genome shotgun (WGS) entry which is preliminary data.</text>
</comment>
<dbReference type="PANTHER" id="PTHR12161">
    <property type="entry name" value="IST1 FAMILY MEMBER"/>
    <property type="match status" value="1"/>
</dbReference>
<feature type="region of interest" description="Disordered" evidence="2">
    <location>
        <begin position="265"/>
        <end position="342"/>
    </location>
</feature>
<feature type="compositionally biased region" description="Low complexity" evidence="2">
    <location>
        <begin position="329"/>
        <end position="339"/>
    </location>
</feature>
<name>A0A438ECZ1_VITVI</name>
<dbReference type="AlphaFoldDB" id="A0A438ECZ1"/>
<dbReference type="EMBL" id="QGNW01001325">
    <property type="protein sequence ID" value="RVW45522.1"/>
    <property type="molecule type" value="Genomic_DNA"/>
</dbReference>
<comment type="similarity">
    <text evidence="1">Belongs to the IST1 family.</text>
</comment>
<dbReference type="Gene3D" id="1.20.1260.60">
    <property type="entry name" value="Vacuolar protein sorting-associated protein Ist1"/>
    <property type="match status" value="1"/>
</dbReference>
<evidence type="ECO:0000256" key="2">
    <source>
        <dbReference type="SAM" id="MobiDB-lite"/>
    </source>
</evidence>
<dbReference type="PANTHER" id="PTHR12161:SF16">
    <property type="entry name" value="REGULATOR OF VPS4 ACTIVITY IN THE MVB PATHWAY PROTEIN"/>
    <property type="match status" value="1"/>
</dbReference>
<feature type="compositionally biased region" description="Basic and acidic residues" evidence="2">
    <location>
        <begin position="285"/>
        <end position="308"/>
    </location>
</feature>
<dbReference type="GO" id="GO:0015031">
    <property type="term" value="P:protein transport"/>
    <property type="evidence" value="ECO:0007669"/>
    <property type="project" value="InterPro"/>
</dbReference>
<feature type="region of interest" description="Disordered" evidence="2">
    <location>
        <begin position="356"/>
        <end position="434"/>
    </location>
</feature>
<gene>
    <name evidence="3" type="primary">IST1</name>
    <name evidence="3" type="ORF">CK203_091433</name>
</gene>
<proteinExistence type="inferred from homology"/>
<protein>
    <submittedName>
        <fullName evidence="3">IST1-like</fullName>
    </submittedName>
</protein>
<evidence type="ECO:0000313" key="4">
    <source>
        <dbReference type="Proteomes" id="UP000288805"/>
    </source>
</evidence>
<reference evidence="3 4" key="1">
    <citation type="journal article" date="2018" name="PLoS Genet.">
        <title>Population sequencing reveals clonal diversity and ancestral inbreeding in the grapevine cultivar Chardonnay.</title>
        <authorList>
            <person name="Roach M.J."/>
            <person name="Johnson D.L."/>
            <person name="Bohlmann J."/>
            <person name="van Vuuren H.J."/>
            <person name="Jones S.J."/>
            <person name="Pretorius I.S."/>
            <person name="Schmidt S.A."/>
            <person name="Borneman A.R."/>
        </authorList>
    </citation>
    <scope>NUCLEOTIDE SEQUENCE [LARGE SCALE GENOMIC DNA]</scope>
    <source>
        <strain evidence="4">cv. Chardonnay</strain>
        <tissue evidence="3">Leaf</tissue>
    </source>
</reference>
<dbReference type="Proteomes" id="UP000288805">
    <property type="component" value="Unassembled WGS sequence"/>
</dbReference>
<dbReference type="InterPro" id="IPR042277">
    <property type="entry name" value="IST1-like"/>
</dbReference>
<sequence>MGKKIDAFLGRNFKTSKFRALVNLAISRAAILKKQRQVRCSQARSDVVQLLNLGHHERALIRVEQVIKEQNMLDVYAMIEGYCLLLVERVSIIEEEKVCPDELKEAASGLLYSTSRCGEFQELREIRAVLTSRYGKEFVARAVELRNNCGVNPRAAGCGGQIECAERNCFREWHHSAIRGASSATLEDKLDKNQMENQPKPDQSANSGGAKPEESLLPEDQIEKGEGFSGSMKTRKKYKDVADAAQAAFESAAYAAAAARAAVELSRTESHDPDDQNSPHPRRRLVSDGDESKHEAAGKKDSDEEIHNESQAQQSKWKKKAAELMRPMSSSSSDSAGGSLNVNSMSSHVMKLLEKDIVLDDSDDESGNKHSGNLSSDMKPALQIPSSSQVDIKARAGPKNHIAHPAEGLGMPSVQHLNTGKRPFSVRTRGVRGY</sequence>
<dbReference type="Pfam" id="PF03398">
    <property type="entry name" value="Ist1"/>
    <property type="match status" value="1"/>
</dbReference>
<organism evidence="3 4">
    <name type="scientific">Vitis vinifera</name>
    <name type="common">Grape</name>
    <dbReference type="NCBI Taxonomy" id="29760"/>
    <lineage>
        <taxon>Eukaryota</taxon>
        <taxon>Viridiplantae</taxon>
        <taxon>Streptophyta</taxon>
        <taxon>Embryophyta</taxon>
        <taxon>Tracheophyta</taxon>
        <taxon>Spermatophyta</taxon>
        <taxon>Magnoliopsida</taxon>
        <taxon>eudicotyledons</taxon>
        <taxon>Gunneridae</taxon>
        <taxon>Pentapetalae</taxon>
        <taxon>rosids</taxon>
        <taxon>Vitales</taxon>
        <taxon>Vitaceae</taxon>
        <taxon>Viteae</taxon>
        <taxon>Vitis</taxon>
    </lineage>
</organism>
<accession>A0A438ECZ1</accession>
<evidence type="ECO:0000256" key="1">
    <source>
        <dbReference type="ARBA" id="ARBA00005536"/>
    </source>
</evidence>
<feature type="compositionally biased region" description="Polar residues" evidence="2">
    <location>
        <begin position="195"/>
        <end position="207"/>
    </location>
</feature>
<dbReference type="FunFam" id="1.20.1260.60:FF:000002">
    <property type="entry name" value="Vacuolar protein sorting-associated protein IST1"/>
    <property type="match status" value="1"/>
</dbReference>
<feature type="region of interest" description="Disordered" evidence="2">
    <location>
        <begin position="194"/>
        <end position="234"/>
    </location>
</feature>